<feature type="transmembrane region" description="Helical" evidence="1">
    <location>
        <begin position="373"/>
        <end position="393"/>
    </location>
</feature>
<keyword evidence="1" id="KW-0472">Membrane</keyword>
<evidence type="ECO:0000256" key="1">
    <source>
        <dbReference type="SAM" id="Phobius"/>
    </source>
</evidence>
<feature type="transmembrane region" description="Helical" evidence="1">
    <location>
        <begin position="193"/>
        <end position="213"/>
    </location>
</feature>
<dbReference type="Pfam" id="PF19053">
    <property type="entry name" value="EccD"/>
    <property type="match status" value="1"/>
</dbReference>
<evidence type="ECO:0000313" key="3">
    <source>
        <dbReference type="EMBL" id="NYI12309.1"/>
    </source>
</evidence>
<dbReference type="Proteomes" id="UP000537326">
    <property type="component" value="Unassembled WGS sequence"/>
</dbReference>
<name>A0A7Z0C6K2_9ACTN</name>
<feature type="transmembrane region" description="Helical" evidence="1">
    <location>
        <begin position="246"/>
        <end position="267"/>
    </location>
</feature>
<dbReference type="RefSeq" id="WP_179532872.1">
    <property type="nucleotide sequence ID" value="NZ_BAAAPP010000002.1"/>
</dbReference>
<dbReference type="AlphaFoldDB" id="A0A7Z0C6K2"/>
<proteinExistence type="predicted"/>
<feature type="transmembrane region" description="Helical" evidence="1">
    <location>
        <begin position="438"/>
        <end position="458"/>
    </location>
</feature>
<feature type="transmembrane region" description="Helical" evidence="1">
    <location>
        <begin position="344"/>
        <end position="361"/>
    </location>
</feature>
<feature type="transmembrane region" description="Helical" evidence="1">
    <location>
        <begin position="71"/>
        <end position="92"/>
    </location>
</feature>
<comment type="caution">
    <text evidence="3">The sequence shown here is derived from an EMBL/GenBank/DDBJ whole genome shotgun (WGS) entry which is preliminary data.</text>
</comment>
<keyword evidence="1" id="KW-0812">Transmembrane</keyword>
<dbReference type="InterPro" id="IPR044049">
    <property type="entry name" value="EccD_transm"/>
</dbReference>
<feature type="transmembrane region" description="Helical" evidence="1">
    <location>
        <begin position="112"/>
        <end position="131"/>
    </location>
</feature>
<keyword evidence="4" id="KW-1185">Reference proteome</keyword>
<evidence type="ECO:0000259" key="2">
    <source>
        <dbReference type="Pfam" id="PF19053"/>
    </source>
</evidence>
<feature type="transmembrane region" description="Helical" evidence="1">
    <location>
        <begin position="399"/>
        <end position="418"/>
    </location>
</feature>
<protein>
    <recommendedName>
        <fullName evidence="2">EccD-like transmembrane domain-containing protein</fullName>
    </recommendedName>
</protein>
<accession>A0A7Z0C6K2</accession>
<feature type="transmembrane region" description="Helical" evidence="1">
    <location>
        <begin position="143"/>
        <end position="162"/>
    </location>
</feature>
<sequence>MAAGAGDVLALSVHGPRGVVDLVVPAAATVADVAAEYAAQLGLPGPPDLVAGSAGSAGAGVLDPARSLREVGVGAGALLVALEPAAVGVLATSGDPRPVAPGSGHEQVPGPGAPVLLGLAAAAGVLAGWAGATADGGPRTATVVLLVLAALVAALPVGAPGVPAGHRAVLAPVYAGAAAYAVVWEPVPDRWPVLLGVVALVSAVAAGVARVLTPGRSEALRVWTMVGVALFVLTTLGALVGAPAQVVWSVLLALALLAPRFVPGLAVDVPDQLLVDLERLSVNAWSARERPVGRRGRTVVPPDLVTDVAARGAVVITSACVAVLAVVAVAAPALLASVPHTPDVVGARALALLAGAALLLAARSYRHRAARALLRLAGLGAWLALLVDLAAALREGAGLLVGGAAVALALALVAAAVATGRGWRSAWWSRRAEVLEGFVGALALASLVPATGLFRLLWESVPDV</sequence>
<gene>
    <name evidence="3" type="ORF">BKA05_003824</name>
</gene>
<dbReference type="EMBL" id="JACBZI010000001">
    <property type="protein sequence ID" value="NYI12309.1"/>
    <property type="molecule type" value="Genomic_DNA"/>
</dbReference>
<feature type="transmembrane region" description="Helical" evidence="1">
    <location>
        <begin position="220"/>
        <end position="240"/>
    </location>
</feature>
<evidence type="ECO:0000313" key="4">
    <source>
        <dbReference type="Proteomes" id="UP000537326"/>
    </source>
</evidence>
<organism evidence="3 4">
    <name type="scientific">Nocardioides marinus</name>
    <dbReference type="NCBI Taxonomy" id="374514"/>
    <lineage>
        <taxon>Bacteria</taxon>
        <taxon>Bacillati</taxon>
        <taxon>Actinomycetota</taxon>
        <taxon>Actinomycetes</taxon>
        <taxon>Propionibacteriales</taxon>
        <taxon>Nocardioidaceae</taxon>
        <taxon>Nocardioides</taxon>
    </lineage>
</organism>
<feature type="transmembrane region" description="Helical" evidence="1">
    <location>
        <begin position="313"/>
        <end position="338"/>
    </location>
</feature>
<reference evidence="3 4" key="1">
    <citation type="submission" date="2020-07" db="EMBL/GenBank/DDBJ databases">
        <title>Sequencing the genomes of 1000 actinobacteria strains.</title>
        <authorList>
            <person name="Klenk H.-P."/>
        </authorList>
    </citation>
    <scope>NUCLEOTIDE SEQUENCE [LARGE SCALE GENOMIC DNA]</scope>
    <source>
        <strain evidence="3 4">DSM 18248</strain>
    </source>
</reference>
<keyword evidence="1" id="KW-1133">Transmembrane helix</keyword>
<feature type="domain" description="EccD-like transmembrane" evidence="2">
    <location>
        <begin position="117"/>
        <end position="451"/>
    </location>
</feature>